<dbReference type="SUPFAM" id="SSF109998">
    <property type="entry name" value="Triger factor/SurA peptide-binding domain-like"/>
    <property type="match status" value="1"/>
</dbReference>
<accession>A0A3B0VMF8</accession>
<dbReference type="EMBL" id="UOEY01000098">
    <property type="protein sequence ID" value="VAW40252.1"/>
    <property type="molecule type" value="Genomic_DNA"/>
</dbReference>
<name>A0A3B0VMF8_9ZZZZ</name>
<proteinExistence type="predicted"/>
<reference evidence="2" key="1">
    <citation type="submission" date="2018-06" db="EMBL/GenBank/DDBJ databases">
        <authorList>
            <person name="Zhirakovskaya E."/>
        </authorList>
    </citation>
    <scope>NUCLEOTIDE SEQUENCE</scope>
</reference>
<evidence type="ECO:0000313" key="2">
    <source>
        <dbReference type="EMBL" id="VAW40252.1"/>
    </source>
</evidence>
<gene>
    <name evidence="2" type="ORF">MNBD_DELTA04-1659</name>
</gene>
<dbReference type="InterPro" id="IPR027304">
    <property type="entry name" value="Trigger_fact/SurA_dom_sf"/>
</dbReference>
<evidence type="ECO:0000256" key="1">
    <source>
        <dbReference type="SAM" id="MobiDB-lite"/>
    </source>
</evidence>
<dbReference type="AlphaFoldDB" id="A0A3B0VMF8"/>
<sequence>MKKIVLIGGVLVVGAAAVVFSLMRGSPTMEPRNQATGMTRGTAPVSPGQAVRPPGKAGRADTPHRSGPPVRQDKVAAPGSVQGPGNGAGARQEPAAGEKPSATIATVATDPGAVAATVNGRPVRMTDIMPPGVLNAGARLPKGTYNAFVDQAVNASLLVQAAQEMGIADDEDMARISENMRRELAEVSDDESPEEIDWEVKQFTRTAVINELLRHEGLTAKMVGADEVQEYYDGHSDEYDWLRQREAARGVTNPKQVERRVKEQIRQDLMLP</sequence>
<organism evidence="2">
    <name type="scientific">hydrothermal vent metagenome</name>
    <dbReference type="NCBI Taxonomy" id="652676"/>
    <lineage>
        <taxon>unclassified sequences</taxon>
        <taxon>metagenomes</taxon>
        <taxon>ecological metagenomes</taxon>
    </lineage>
</organism>
<feature type="non-terminal residue" evidence="2">
    <location>
        <position position="272"/>
    </location>
</feature>
<feature type="region of interest" description="Disordered" evidence="1">
    <location>
        <begin position="27"/>
        <end position="99"/>
    </location>
</feature>
<protein>
    <submittedName>
        <fullName evidence="2">Uncharacterized protein</fullName>
    </submittedName>
</protein>